<accession>A0A197K7N9</accession>
<dbReference type="AlphaFoldDB" id="A0A197K7N9"/>
<reference evidence="1 2" key="1">
    <citation type="submission" date="2016-05" db="EMBL/GenBank/DDBJ databases">
        <title>Genome sequencing reveals origins of a unique bacterial endosymbiosis in the earliest lineages of terrestrial Fungi.</title>
        <authorList>
            <consortium name="DOE Joint Genome Institute"/>
            <person name="Uehling J."/>
            <person name="Gryganskyi A."/>
            <person name="Hameed K."/>
            <person name="Tschaplinski T."/>
            <person name="Misztal P."/>
            <person name="Wu S."/>
            <person name="Desiro A."/>
            <person name="Vande Pol N."/>
            <person name="Du Z.-Y."/>
            <person name="Zienkiewicz A."/>
            <person name="Zienkiewicz K."/>
            <person name="Morin E."/>
            <person name="Tisserant E."/>
            <person name="Splivallo R."/>
            <person name="Hainaut M."/>
            <person name="Henrissat B."/>
            <person name="Ohm R."/>
            <person name="Kuo A."/>
            <person name="Yan J."/>
            <person name="Lipzen A."/>
            <person name="Nolan M."/>
            <person name="Labutti K."/>
            <person name="Barry K."/>
            <person name="Goldstein A."/>
            <person name="Labbe J."/>
            <person name="Schadt C."/>
            <person name="Tuskan G."/>
            <person name="Grigoriev I."/>
            <person name="Martin F."/>
            <person name="Vilgalys R."/>
            <person name="Bonito G."/>
        </authorList>
    </citation>
    <scope>NUCLEOTIDE SEQUENCE [LARGE SCALE GENOMIC DNA]</scope>
    <source>
        <strain evidence="1 2">AG-77</strain>
    </source>
</reference>
<evidence type="ECO:0000313" key="1">
    <source>
        <dbReference type="EMBL" id="OAQ32444.1"/>
    </source>
</evidence>
<name>A0A197K7N9_9FUNG</name>
<dbReference type="Proteomes" id="UP000078512">
    <property type="component" value="Unassembled WGS sequence"/>
</dbReference>
<proteinExistence type="predicted"/>
<keyword evidence="2" id="KW-1185">Reference proteome</keyword>
<sequence length="527" mass="60385">MALIMPGVSKRLRNGSKAQVRILKPHEHTVDQAAAVASTKLDVVLESHSYGRLISLKDYRSLDNKDPVWHLPLPDNGERLATMLGELLLHSGEDVLLALKVEVYGTADYEDPHAQKIAGPEGTSSFRVVNILKFSQTVNYCRHRRAFKKSTSYSDFWPYLRSFCKHLREFQYSTLHGTATVPEICAIHSALPRMDITKESLEILFPPRPLTASVPHHHNHHYHRHYYPTILCLVTRDLGPMQDYIKTFKANWLTGLRKKNGALPTVVEPTRRRQFGGTVIESTAHEEEEQLNLPPLKRRAVWACRNLRTLHISILKQDDKDFARQESSLVTFGYMSLVCPRLEELSIRNEWMALDDESGLCLLGRLKYLERLQLHSLPTLMDPDVFWMRRKKFKSGFLHPVDGKQHAFLTEQTLLGRIIAKSRNPWSGRVHVTDPTMYLKKLPPLPDFQESKPFLTEDGIDLSSVGRPDALVAYVMDTNKDLMADSDTSIDAWNWDAVCLPRLDLLYFRQSGDFRQETADAEQLARD</sequence>
<organism evidence="1 2">
    <name type="scientific">Linnemannia elongata AG-77</name>
    <dbReference type="NCBI Taxonomy" id="1314771"/>
    <lineage>
        <taxon>Eukaryota</taxon>
        <taxon>Fungi</taxon>
        <taxon>Fungi incertae sedis</taxon>
        <taxon>Mucoromycota</taxon>
        <taxon>Mortierellomycotina</taxon>
        <taxon>Mortierellomycetes</taxon>
        <taxon>Mortierellales</taxon>
        <taxon>Mortierellaceae</taxon>
        <taxon>Linnemannia</taxon>
    </lineage>
</organism>
<protein>
    <submittedName>
        <fullName evidence="1">Uncharacterized protein</fullName>
    </submittedName>
</protein>
<gene>
    <name evidence="1" type="ORF">K457DRAFT_16453</name>
</gene>
<dbReference type="EMBL" id="KV442025">
    <property type="protein sequence ID" value="OAQ32444.1"/>
    <property type="molecule type" value="Genomic_DNA"/>
</dbReference>
<dbReference type="OrthoDB" id="2447151at2759"/>
<evidence type="ECO:0000313" key="2">
    <source>
        <dbReference type="Proteomes" id="UP000078512"/>
    </source>
</evidence>